<dbReference type="STRING" id="57664.SAMN05661003_101402"/>
<keyword evidence="5" id="KW-1185">Reference proteome</keyword>
<dbReference type="NCBIfam" id="TIGR00230">
    <property type="entry name" value="sfsA"/>
    <property type="match status" value="1"/>
</dbReference>
<dbReference type="RefSeq" id="WP_092075714.1">
    <property type="nucleotide sequence ID" value="NZ_FNAQ01000001.1"/>
</dbReference>
<organism evidence="4 5">
    <name type="scientific">Desulfuromonas thiophila</name>
    <dbReference type="NCBI Taxonomy" id="57664"/>
    <lineage>
        <taxon>Bacteria</taxon>
        <taxon>Pseudomonadati</taxon>
        <taxon>Thermodesulfobacteriota</taxon>
        <taxon>Desulfuromonadia</taxon>
        <taxon>Desulfuromonadales</taxon>
        <taxon>Desulfuromonadaceae</taxon>
        <taxon>Desulfuromonas</taxon>
    </lineage>
</organism>
<reference evidence="5" key="1">
    <citation type="submission" date="2016-10" db="EMBL/GenBank/DDBJ databases">
        <authorList>
            <person name="Varghese N."/>
            <person name="Submissions S."/>
        </authorList>
    </citation>
    <scope>NUCLEOTIDE SEQUENCE [LARGE SCALE GENOMIC DNA]</scope>
    <source>
        <strain evidence="5">DSM 8987</strain>
    </source>
</reference>
<dbReference type="InterPro" id="IPR040452">
    <property type="entry name" value="SfsA_C"/>
</dbReference>
<dbReference type="EMBL" id="FNAQ01000001">
    <property type="protein sequence ID" value="SDD81709.1"/>
    <property type="molecule type" value="Genomic_DNA"/>
</dbReference>
<dbReference type="CDD" id="cd22359">
    <property type="entry name" value="SfsA-like_bacterial"/>
    <property type="match status" value="1"/>
</dbReference>
<accession>A0A1G6XU45</accession>
<dbReference type="Gene3D" id="3.40.1350.60">
    <property type="match status" value="1"/>
</dbReference>
<protein>
    <recommendedName>
        <fullName evidence="1">Sugar fermentation stimulation protein homolog</fullName>
    </recommendedName>
</protein>
<dbReference type="Proteomes" id="UP000243205">
    <property type="component" value="Unassembled WGS sequence"/>
</dbReference>
<dbReference type="HAMAP" id="MF_00095">
    <property type="entry name" value="SfsA"/>
    <property type="match status" value="1"/>
</dbReference>
<dbReference type="AlphaFoldDB" id="A0A1G6XU45"/>
<evidence type="ECO:0000259" key="3">
    <source>
        <dbReference type="Pfam" id="PF17746"/>
    </source>
</evidence>
<name>A0A1G6XU45_9BACT</name>
<evidence type="ECO:0000313" key="4">
    <source>
        <dbReference type="EMBL" id="SDD81709.1"/>
    </source>
</evidence>
<dbReference type="PANTHER" id="PTHR30545">
    <property type="entry name" value="SUGAR FERMENTATION STIMULATION PROTEIN A"/>
    <property type="match status" value="1"/>
</dbReference>
<dbReference type="Pfam" id="PF03749">
    <property type="entry name" value="SfsA"/>
    <property type="match status" value="1"/>
</dbReference>
<feature type="domain" description="Sugar fermentation stimulation protein C-terminal" evidence="2">
    <location>
        <begin position="82"/>
        <end position="216"/>
    </location>
</feature>
<evidence type="ECO:0000256" key="1">
    <source>
        <dbReference type="HAMAP-Rule" id="MF_00095"/>
    </source>
</evidence>
<dbReference type="InterPro" id="IPR041465">
    <property type="entry name" value="SfsA_N"/>
</dbReference>
<dbReference type="OrthoDB" id="9802365at2"/>
<comment type="similarity">
    <text evidence="1">Belongs to the SfsA family.</text>
</comment>
<evidence type="ECO:0000259" key="2">
    <source>
        <dbReference type="Pfam" id="PF03749"/>
    </source>
</evidence>
<sequence>MNLPPLYPARLLRRYQRFLADLQLADGRQLTAHVPNTGSMRQCAEPGSAVAYSLVDNPRRKYAATLELVQVAGAWVDINTQRSNRVVEEALRAGWLADLAGFRVLPEQRLGASRLDFLLQGTGGPVWLEVKNVTLMSTPVCAGFPDAVSERGRRHLLELMAARQQGQRAVLLFLVQRPEARLFAPAADIDPAYARQFEAALQAGVEVQVWQTAVTGDELPCQVQIVRRLPFIV</sequence>
<dbReference type="PANTHER" id="PTHR30545:SF2">
    <property type="entry name" value="SUGAR FERMENTATION STIMULATION PROTEIN A"/>
    <property type="match status" value="1"/>
</dbReference>
<dbReference type="Pfam" id="PF17746">
    <property type="entry name" value="SfsA_N"/>
    <property type="match status" value="1"/>
</dbReference>
<evidence type="ECO:0000313" key="5">
    <source>
        <dbReference type="Proteomes" id="UP000243205"/>
    </source>
</evidence>
<gene>
    <name evidence="1" type="primary">sfsA</name>
    <name evidence="4" type="ORF">SAMN05661003_101402</name>
</gene>
<feature type="domain" description="SfsA N-terminal OB" evidence="3">
    <location>
        <begin position="12"/>
        <end position="76"/>
    </location>
</feature>
<dbReference type="GO" id="GO:0003677">
    <property type="term" value="F:DNA binding"/>
    <property type="evidence" value="ECO:0007669"/>
    <property type="project" value="InterPro"/>
</dbReference>
<proteinExistence type="inferred from homology"/>
<dbReference type="InterPro" id="IPR005224">
    <property type="entry name" value="SfsA"/>
</dbReference>
<dbReference type="Gene3D" id="2.40.50.580">
    <property type="match status" value="1"/>
</dbReference>